<comment type="caution">
    <text evidence="1">The sequence shown here is derived from an EMBL/GenBank/DDBJ whole genome shotgun (WGS) entry which is preliminary data.</text>
</comment>
<name>A0ABR6WZU0_9BURK</name>
<keyword evidence="2" id="KW-1185">Reference proteome</keyword>
<accession>A0ABR6WZU0</accession>
<reference evidence="1 2" key="1">
    <citation type="submission" date="2020-08" db="EMBL/GenBank/DDBJ databases">
        <title>Novel species isolated from subtropical streams in China.</title>
        <authorList>
            <person name="Lu H."/>
        </authorList>
    </citation>
    <scope>NUCLEOTIDE SEQUENCE [LARGE SCALE GENOMIC DNA]</scope>
    <source>
        <strain evidence="1 2">KACC 16656</strain>
    </source>
</reference>
<sequence length="274" mass="31498">MKQGLILDKCFLEGVSKSRLLELSNQYKLIVSGPLFYEMLTTRSTSRVRCFRKLPSKRNPVLLVEHIGILLRKEIEHSRPAGKPSNNRINIDFEFNARLLEADYQLPIESARALDHQSLELRSELYQIIELSKTSESLFGSLLTGTQEEQDRAKQNAEILIANCDEVRNFFGTLESPDPNLPYPSAQNINSSWALLRWLQVRMLFALDIHLRYQDQVDEMLTAGVLDRLEHDLHDMQHLTLGLLEGAFATNEKKLQRWWNLLLPSGDLLSTNVI</sequence>
<evidence type="ECO:0000313" key="2">
    <source>
        <dbReference type="Proteomes" id="UP000648257"/>
    </source>
</evidence>
<dbReference type="EMBL" id="JACOFW010000002">
    <property type="protein sequence ID" value="MBC3806209.1"/>
    <property type="molecule type" value="Genomic_DNA"/>
</dbReference>
<evidence type="ECO:0000313" key="1">
    <source>
        <dbReference type="EMBL" id="MBC3806209.1"/>
    </source>
</evidence>
<dbReference type="Proteomes" id="UP000648257">
    <property type="component" value="Unassembled WGS sequence"/>
</dbReference>
<gene>
    <name evidence="1" type="ORF">H8K52_02470</name>
</gene>
<organism evidence="1 2">
    <name type="scientific">Undibacterium seohonense</name>
    <dbReference type="NCBI Taxonomy" id="1344950"/>
    <lineage>
        <taxon>Bacteria</taxon>
        <taxon>Pseudomonadati</taxon>
        <taxon>Pseudomonadota</taxon>
        <taxon>Betaproteobacteria</taxon>
        <taxon>Burkholderiales</taxon>
        <taxon>Oxalobacteraceae</taxon>
        <taxon>Undibacterium</taxon>
    </lineage>
</organism>
<dbReference type="RefSeq" id="WP_186921103.1">
    <property type="nucleotide sequence ID" value="NZ_JACOFW010000002.1"/>
</dbReference>
<protein>
    <submittedName>
        <fullName evidence="1">Uncharacterized protein</fullName>
    </submittedName>
</protein>
<proteinExistence type="predicted"/>